<evidence type="ECO:0000313" key="1">
    <source>
        <dbReference type="EMBL" id="RWR06335.1"/>
    </source>
</evidence>
<dbReference type="AlphaFoldDB" id="A0A443IM50"/>
<gene>
    <name evidence="1" type="ORF">D4N35_014275</name>
</gene>
<dbReference type="EMBL" id="QYTU02000036">
    <property type="protein sequence ID" value="RWR06335.1"/>
    <property type="molecule type" value="Genomic_DNA"/>
</dbReference>
<protein>
    <submittedName>
        <fullName evidence="1">Uncharacterized protein</fullName>
    </submittedName>
</protein>
<sequence>MTSMRHHQSVGKMPEPWFILEKRSPIDRKGSRNLVHQEEMVTNQMERCPTMVHPEKMVINRLEKCPSHGSSRRNGHQSNQ</sequence>
<keyword evidence="2" id="KW-1185">Reference proteome</keyword>
<reference evidence="1" key="1">
    <citation type="submission" date="2018-12" db="EMBL/GenBank/DDBJ databases">
        <authorList>
            <person name="Sun L."/>
            <person name="Chen Z."/>
        </authorList>
    </citation>
    <scope>NUCLEOTIDE SEQUENCE [LARGE SCALE GENOMIC DNA]</scope>
    <source>
        <strain evidence="1">DSM 16012</strain>
    </source>
</reference>
<organism evidence="1 2">
    <name type="scientific">Siminovitchia fortis</name>
    <dbReference type="NCBI Taxonomy" id="254758"/>
    <lineage>
        <taxon>Bacteria</taxon>
        <taxon>Bacillati</taxon>
        <taxon>Bacillota</taxon>
        <taxon>Bacilli</taxon>
        <taxon>Bacillales</taxon>
        <taxon>Bacillaceae</taxon>
        <taxon>Siminovitchia</taxon>
    </lineage>
</organism>
<name>A0A443IM50_9BACI</name>
<proteinExistence type="predicted"/>
<evidence type="ECO:0000313" key="2">
    <source>
        <dbReference type="Proteomes" id="UP000273811"/>
    </source>
</evidence>
<dbReference type="Proteomes" id="UP000273811">
    <property type="component" value="Unassembled WGS sequence"/>
</dbReference>
<dbReference type="RefSeq" id="WP_120074846.1">
    <property type="nucleotide sequence ID" value="NZ_CP126113.1"/>
</dbReference>
<comment type="caution">
    <text evidence="1">The sequence shown here is derived from an EMBL/GenBank/DDBJ whole genome shotgun (WGS) entry which is preliminary data.</text>
</comment>
<accession>A0A443IM50</accession>